<comment type="caution">
    <text evidence="3">The sequence shown here is derived from an EMBL/GenBank/DDBJ whole genome shotgun (WGS) entry which is preliminary data.</text>
</comment>
<evidence type="ECO:0000313" key="4">
    <source>
        <dbReference type="Proteomes" id="UP001302321"/>
    </source>
</evidence>
<dbReference type="EMBL" id="MU866126">
    <property type="protein sequence ID" value="KAK4179005.1"/>
    <property type="molecule type" value="Genomic_DNA"/>
</dbReference>
<evidence type="ECO:0000256" key="2">
    <source>
        <dbReference type="SAM" id="Phobius"/>
    </source>
</evidence>
<feature type="transmembrane region" description="Helical" evidence="2">
    <location>
        <begin position="448"/>
        <end position="471"/>
    </location>
</feature>
<keyword evidence="2" id="KW-1133">Transmembrane helix</keyword>
<protein>
    <submittedName>
        <fullName evidence="3">Uncharacterized protein</fullName>
    </submittedName>
</protein>
<sequence>MAGVNLNEKPKEKRSILTWTPWLEIVALSAILICIISSAVVVTVSHDKEVSTWRISPAVWLAIFSAISNVAFSSALATGIAVRFWLRASNGTQLSQLHYIWDHGRGLGFWPAVKSGSEARKVTLICTIAYFVQFSSGPLFQRSTHTLAQNRVVKQNMFFDIANRIPDGWSGNWQSDRTVIHNRRVMSQIQAWYRNDSIAVPSTEGYICDGTCSGSVRGAGFVYICAPTTYEPLDLSTNASHRATVFHIRAELVADERSEPVLTLLTKHIDKLEGNCQATVKIDRCNITAAVVEHPVIIQNSTAWFDHSALKFNQSLPIISPYISAGDSLTTPINSGVGPLAGLQAFISGHMYDNATTTFNTNLKKWLFAGPGPGTLADVFFKAEPWDFGNHSLISCGLIWDSPTEYVLANMHEWQFRVAERVGRGTERQSFEATKTVPVLVFWSENQYLGPALAVAILGLLVVASLSWGWWRLEKPVTLSPLETGKVFGGEIFRAIRGDATVNEILREVKDVGVRVQTEGGNRGQEDRITRVEVGMERPNKVYTTTGSGSGIFLAEGMERSEGSQGGSVTGSTRVQSHHGQV</sequence>
<reference evidence="3" key="1">
    <citation type="journal article" date="2023" name="Mol. Phylogenet. Evol.">
        <title>Genome-scale phylogeny and comparative genomics of the fungal order Sordariales.</title>
        <authorList>
            <person name="Hensen N."/>
            <person name="Bonometti L."/>
            <person name="Westerberg I."/>
            <person name="Brannstrom I.O."/>
            <person name="Guillou S."/>
            <person name="Cros-Aarteil S."/>
            <person name="Calhoun S."/>
            <person name="Haridas S."/>
            <person name="Kuo A."/>
            <person name="Mondo S."/>
            <person name="Pangilinan J."/>
            <person name="Riley R."/>
            <person name="LaButti K."/>
            <person name="Andreopoulos B."/>
            <person name="Lipzen A."/>
            <person name="Chen C."/>
            <person name="Yan M."/>
            <person name="Daum C."/>
            <person name="Ng V."/>
            <person name="Clum A."/>
            <person name="Steindorff A."/>
            <person name="Ohm R.A."/>
            <person name="Martin F."/>
            <person name="Silar P."/>
            <person name="Natvig D.O."/>
            <person name="Lalanne C."/>
            <person name="Gautier V."/>
            <person name="Ament-Velasquez S.L."/>
            <person name="Kruys A."/>
            <person name="Hutchinson M.I."/>
            <person name="Powell A.J."/>
            <person name="Barry K."/>
            <person name="Miller A.N."/>
            <person name="Grigoriev I.V."/>
            <person name="Debuchy R."/>
            <person name="Gladieux P."/>
            <person name="Hiltunen Thoren M."/>
            <person name="Johannesson H."/>
        </authorList>
    </citation>
    <scope>NUCLEOTIDE SEQUENCE</scope>
    <source>
        <strain evidence="3">CBS 892.96</strain>
    </source>
</reference>
<keyword evidence="2" id="KW-0812">Transmembrane</keyword>
<evidence type="ECO:0000256" key="1">
    <source>
        <dbReference type="SAM" id="MobiDB-lite"/>
    </source>
</evidence>
<dbReference type="PANTHER" id="PTHR37576">
    <property type="entry name" value="DEFECT AT LOW TEMPERATURE PROTEIN 1"/>
    <property type="match status" value="1"/>
</dbReference>
<keyword evidence="2" id="KW-0472">Membrane</keyword>
<dbReference type="InterPro" id="IPR021514">
    <property type="entry name" value="DUF3176"/>
</dbReference>
<keyword evidence="4" id="KW-1185">Reference proteome</keyword>
<evidence type="ECO:0000313" key="3">
    <source>
        <dbReference type="EMBL" id="KAK4179005.1"/>
    </source>
</evidence>
<dbReference type="AlphaFoldDB" id="A0AAN7AAE9"/>
<organism evidence="3 4">
    <name type="scientific">Triangularia setosa</name>
    <dbReference type="NCBI Taxonomy" id="2587417"/>
    <lineage>
        <taxon>Eukaryota</taxon>
        <taxon>Fungi</taxon>
        <taxon>Dikarya</taxon>
        <taxon>Ascomycota</taxon>
        <taxon>Pezizomycotina</taxon>
        <taxon>Sordariomycetes</taxon>
        <taxon>Sordariomycetidae</taxon>
        <taxon>Sordariales</taxon>
        <taxon>Podosporaceae</taxon>
        <taxon>Triangularia</taxon>
    </lineage>
</organism>
<feature type="region of interest" description="Disordered" evidence="1">
    <location>
        <begin position="559"/>
        <end position="582"/>
    </location>
</feature>
<reference evidence="3" key="2">
    <citation type="submission" date="2023-05" db="EMBL/GenBank/DDBJ databases">
        <authorList>
            <consortium name="Lawrence Berkeley National Laboratory"/>
            <person name="Steindorff A."/>
            <person name="Hensen N."/>
            <person name="Bonometti L."/>
            <person name="Westerberg I."/>
            <person name="Brannstrom I.O."/>
            <person name="Guillou S."/>
            <person name="Cros-Aarteil S."/>
            <person name="Calhoun S."/>
            <person name="Haridas S."/>
            <person name="Kuo A."/>
            <person name="Mondo S."/>
            <person name="Pangilinan J."/>
            <person name="Riley R."/>
            <person name="Labutti K."/>
            <person name="Andreopoulos B."/>
            <person name="Lipzen A."/>
            <person name="Chen C."/>
            <person name="Yanf M."/>
            <person name="Daum C."/>
            <person name="Ng V."/>
            <person name="Clum A."/>
            <person name="Ohm R."/>
            <person name="Martin F."/>
            <person name="Silar P."/>
            <person name="Natvig D."/>
            <person name="Lalanne C."/>
            <person name="Gautier V."/>
            <person name="Ament-Velasquez S.L."/>
            <person name="Kruys A."/>
            <person name="Hutchinson M.I."/>
            <person name="Powell A.J."/>
            <person name="Barry K."/>
            <person name="Miller A.N."/>
            <person name="Grigoriev I.V."/>
            <person name="Debuchy R."/>
            <person name="Gladieux P."/>
            <person name="Thoren M.H."/>
            <person name="Johannesson H."/>
        </authorList>
    </citation>
    <scope>NUCLEOTIDE SEQUENCE</scope>
    <source>
        <strain evidence="3">CBS 892.96</strain>
    </source>
</reference>
<gene>
    <name evidence="3" type="ORF">QBC36DRAFT_90298</name>
</gene>
<accession>A0AAN7AAE9</accession>
<feature type="transmembrane region" description="Helical" evidence="2">
    <location>
        <begin position="21"/>
        <end position="46"/>
    </location>
</feature>
<feature type="transmembrane region" description="Helical" evidence="2">
    <location>
        <begin position="58"/>
        <end position="86"/>
    </location>
</feature>
<name>A0AAN7AAE9_9PEZI</name>
<feature type="compositionally biased region" description="Polar residues" evidence="1">
    <location>
        <begin position="570"/>
        <end position="582"/>
    </location>
</feature>
<dbReference type="Proteomes" id="UP001302321">
    <property type="component" value="Unassembled WGS sequence"/>
</dbReference>
<proteinExistence type="predicted"/>
<dbReference type="PANTHER" id="PTHR37576:SF2">
    <property type="entry name" value="DEFECT AT LOW TEMPERATURE PROTEIN 1"/>
    <property type="match status" value="1"/>
</dbReference>
<dbReference type="Pfam" id="PF11374">
    <property type="entry name" value="DUF3176"/>
    <property type="match status" value="1"/>
</dbReference>